<name>A0A316UKG4_9BASI</name>
<evidence type="ECO:0000313" key="4">
    <source>
        <dbReference type="Proteomes" id="UP000245884"/>
    </source>
</evidence>
<accession>A0A316UKG4</accession>
<dbReference type="RefSeq" id="XP_025360036.1">
    <property type="nucleotide sequence ID" value="XM_025509387.1"/>
</dbReference>
<organism evidence="3 4">
    <name type="scientific">Jaminaea rosea</name>
    <dbReference type="NCBI Taxonomy" id="1569628"/>
    <lineage>
        <taxon>Eukaryota</taxon>
        <taxon>Fungi</taxon>
        <taxon>Dikarya</taxon>
        <taxon>Basidiomycota</taxon>
        <taxon>Ustilaginomycotina</taxon>
        <taxon>Exobasidiomycetes</taxon>
        <taxon>Microstromatales</taxon>
        <taxon>Microstromatales incertae sedis</taxon>
        <taxon>Jaminaea</taxon>
    </lineage>
</organism>
<dbReference type="GeneID" id="37031210"/>
<evidence type="ECO:0000256" key="2">
    <source>
        <dbReference type="SAM" id="SignalP"/>
    </source>
</evidence>
<feature type="compositionally biased region" description="Polar residues" evidence="1">
    <location>
        <begin position="70"/>
        <end position="99"/>
    </location>
</feature>
<evidence type="ECO:0000256" key="1">
    <source>
        <dbReference type="SAM" id="MobiDB-lite"/>
    </source>
</evidence>
<feature type="chain" id="PRO_5016304523" description="Tesmin/TSO1-like CXC domain-containing protein" evidence="2">
    <location>
        <begin position="26"/>
        <end position="221"/>
    </location>
</feature>
<reference evidence="3 4" key="1">
    <citation type="journal article" date="2018" name="Mol. Biol. Evol.">
        <title>Broad Genomic Sampling Reveals a Smut Pathogenic Ancestry of the Fungal Clade Ustilaginomycotina.</title>
        <authorList>
            <person name="Kijpornyongpan T."/>
            <person name="Mondo S.J."/>
            <person name="Barry K."/>
            <person name="Sandor L."/>
            <person name="Lee J."/>
            <person name="Lipzen A."/>
            <person name="Pangilinan J."/>
            <person name="LaButti K."/>
            <person name="Hainaut M."/>
            <person name="Henrissat B."/>
            <person name="Grigoriev I.V."/>
            <person name="Spatafora J.W."/>
            <person name="Aime M.C."/>
        </authorList>
    </citation>
    <scope>NUCLEOTIDE SEQUENCE [LARGE SCALE GENOMIC DNA]</scope>
    <source>
        <strain evidence="3 4">MCA 5214</strain>
    </source>
</reference>
<dbReference type="Proteomes" id="UP000245884">
    <property type="component" value="Unassembled WGS sequence"/>
</dbReference>
<keyword evidence="4" id="KW-1185">Reference proteome</keyword>
<feature type="region of interest" description="Disordered" evidence="1">
    <location>
        <begin position="60"/>
        <end position="101"/>
    </location>
</feature>
<evidence type="ECO:0008006" key="5">
    <source>
        <dbReference type="Google" id="ProtNLM"/>
    </source>
</evidence>
<evidence type="ECO:0000313" key="3">
    <source>
        <dbReference type="EMBL" id="PWN25424.1"/>
    </source>
</evidence>
<sequence>MRPPFLSFIFPAVLGLALIGPGATGRAIDVLALRTEGSLSDHGYLVHRGYNESVPALRTFHHDREDRSSLTDTDSTLAGRNKTNAQPKQSTRPTANPASNDCRKAGDCECFNCRHAVDLPGRYEKQPRIPRAVSTVSTPRDSDLTTQSDAMLTERKRKKPAPSKFCQCCSSGTSSARCCQFKPSCTCSGCSMDVVGRDHLMWEEAYDRMVTATDNVVHLQF</sequence>
<proteinExistence type="predicted"/>
<feature type="compositionally biased region" description="Basic and acidic residues" evidence="1">
    <location>
        <begin position="60"/>
        <end position="69"/>
    </location>
</feature>
<feature type="signal peptide" evidence="2">
    <location>
        <begin position="1"/>
        <end position="25"/>
    </location>
</feature>
<keyword evidence="2" id="KW-0732">Signal</keyword>
<protein>
    <recommendedName>
        <fullName evidence="5">Tesmin/TSO1-like CXC domain-containing protein</fullName>
    </recommendedName>
</protein>
<gene>
    <name evidence="3" type="ORF">BDZ90DRAFT_281628</name>
</gene>
<dbReference type="EMBL" id="KZ819676">
    <property type="protein sequence ID" value="PWN25424.1"/>
    <property type="molecule type" value="Genomic_DNA"/>
</dbReference>
<dbReference type="AlphaFoldDB" id="A0A316UKG4"/>